<keyword evidence="5" id="KW-0547">Nucleotide-binding</keyword>
<dbReference type="GO" id="GO:0005886">
    <property type="term" value="C:plasma membrane"/>
    <property type="evidence" value="ECO:0007669"/>
    <property type="project" value="TreeGrafter"/>
</dbReference>
<proteinExistence type="evidence at transcript level"/>
<organism evidence="11">
    <name type="scientific">Limnogonus franciscanus</name>
    <dbReference type="NCBI Taxonomy" id="913166"/>
    <lineage>
        <taxon>Eukaryota</taxon>
        <taxon>Metazoa</taxon>
        <taxon>Ecdysozoa</taxon>
        <taxon>Arthropoda</taxon>
        <taxon>Hexapoda</taxon>
        <taxon>Insecta</taxon>
        <taxon>Pterygota</taxon>
        <taxon>Neoptera</taxon>
        <taxon>Paraneoptera</taxon>
        <taxon>Hemiptera</taxon>
        <taxon>Heteroptera</taxon>
        <taxon>Gerromorpha</taxon>
        <taxon>Gerroidea</taxon>
        <taxon>Gerridae</taxon>
        <taxon>Gerrinae</taxon>
        <taxon>Limnogonus</taxon>
    </lineage>
</organism>
<name>A0A5C1YSX0_9HEMI</name>
<dbReference type="GO" id="GO:0005524">
    <property type="term" value="F:ATP binding"/>
    <property type="evidence" value="ECO:0007669"/>
    <property type="project" value="UniProtKB-KW"/>
</dbReference>
<feature type="transmembrane region" description="Helical" evidence="9">
    <location>
        <begin position="628"/>
        <end position="647"/>
    </location>
</feature>
<dbReference type="Pfam" id="PF00005">
    <property type="entry name" value="ABC_tran"/>
    <property type="match status" value="1"/>
</dbReference>
<evidence type="ECO:0000256" key="9">
    <source>
        <dbReference type="SAM" id="Phobius"/>
    </source>
</evidence>
<feature type="transmembrane region" description="Helical" evidence="9">
    <location>
        <begin position="403"/>
        <end position="420"/>
    </location>
</feature>
<evidence type="ECO:0000256" key="4">
    <source>
        <dbReference type="ARBA" id="ARBA00022692"/>
    </source>
</evidence>
<feature type="transmembrane region" description="Helical" evidence="9">
    <location>
        <begin position="517"/>
        <end position="535"/>
    </location>
</feature>
<dbReference type="InterPro" id="IPR013525">
    <property type="entry name" value="ABC2_TM"/>
</dbReference>
<keyword evidence="7 9" id="KW-1133">Transmembrane helix</keyword>
<keyword evidence="4 9" id="KW-0812">Transmembrane</keyword>
<evidence type="ECO:0000256" key="6">
    <source>
        <dbReference type="ARBA" id="ARBA00022840"/>
    </source>
</evidence>
<dbReference type="Gene3D" id="3.40.50.300">
    <property type="entry name" value="P-loop containing nucleotide triphosphate hydrolases"/>
    <property type="match status" value="1"/>
</dbReference>
<dbReference type="InterPro" id="IPR003439">
    <property type="entry name" value="ABC_transporter-like_ATP-bd"/>
</dbReference>
<keyword evidence="3" id="KW-0813">Transport</keyword>
<dbReference type="PANTHER" id="PTHR48041">
    <property type="entry name" value="ABC TRANSPORTER G FAMILY MEMBER 28"/>
    <property type="match status" value="1"/>
</dbReference>
<dbReference type="InterPro" id="IPR027417">
    <property type="entry name" value="P-loop_NTPase"/>
</dbReference>
<dbReference type="EMBL" id="MK480212">
    <property type="protein sequence ID" value="QEO19124.1"/>
    <property type="molecule type" value="mRNA"/>
</dbReference>
<evidence type="ECO:0000256" key="1">
    <source>
        <dbReference type="ARBA" id="ARBA00004141"/>
    </source>
</evidence>
<comment type="similarity">
    <text evidence="2">Belongs to the ABC transporter superfamily. ABCG family. Eye pigment precursor importer (TC 3.A.1.204) subfamily.</text>
</comment>
<evidence type="ECO:0000256" key="2">
    <source>
        <dbReference type="ARBA" id="ARBA00005814"/>
    </source>
</evidence>
<evidence type="ECO:0000313" key="11">
    <source>
        <dbReference type="EMBL" id="QEO19124.1"/>
    </source>
</evidence>
<dbReference type="InterPro" id="IPR003593">
    <property type="entry name" value="AAA+_ATPase"/>
</dbReference>
<evidence type="ECO:0000256" key="3">
    <source>
        <dbReference type="ARBA" id="ARBA00022448"/>
    </source>
</evidence>
<keyword evidence="6" id="KW-0067">ATP-binding</keyword>
<sequence length="656" mass="72867">MSYPNLMDSNVMEISLLTGQEGCPSPGLGKRSGSGSPVQGGLTLSWHELSVWIKKKDMEKSNFISNRYFDAKILRKVSGVAEPGTLLAIMGPSGAGKTTLLATISQRLKGDVKGKLLVNGKELKKDLMMRISGFVPQHDLCIDSVTVMEHMQLMARLKMDKNTTKIVRTQRIWDLLRELGVYKCRHTKMSALSGGQAKRVSLAVQMLNDPGILFCDEPTTGLDSFNASSVIEQLRTLAARGKTVICTIHQPASGLFDMFHSVYLLMSGGKLGMTMPTHQVAGFLASVGLVCPPSYNIAEFIVSQLAVTEDLESRVRVGRVVRSFKDSKHYSDLVKRLDIQLNAGTPSQPTNKISNSLDSLSQEEEFKKYLEIKAPSKFTQFSWLLWRSAIDIIRKPKVQIIRFLFYMFIAFLISSPYVGFKTDQEGIQNLQGFLYLVVVETIFTFNYSVFHIFPSELPILLREIGNGLYSPGPYYLSKIIILLPRTVVEPVLYSALVFWIAGLFGGVYGFVQFCVPVVACSMVATAYGCLISTVFESVATGSLVSVPFENVTLTFCGIFLSLSDVPLHFAWVKYVSVFYYALEAISILQWTQIDTITCDPRPEVPCITSGRDVLKVYGYSPSNFGMDMLGMASLYCGFHIIGFMAFLKRSQKQAAY</sequence>
<evidence type="ECO:0000256" key="8">
    <source>
        <dbReference type="ARBA" id="ARBA00023136"/>
    </source>
</evidence>
<dbReference type="InterPro" id="IPR050352">
    <property type="entry name" value="ABCG_transporters"/>
</dbReference>
<dbReference type="PROSITE" id="PS00211">
    <property type="entry name" value="ABC_TRANSPORTER_1"/>
    <property type="match status" value="1"/>
</dbReference>
<dbReference type="SUPFAM" id="SSF52540">
    <property type="entry name" value="P-loop containing nucleoside triphosphate hydrolases"/>
    <property type="match status" value="1"/>
</dbReference>
<keyword evidence="8 9" id="KW-0472">Membrane</keyword>
<feature type="transmembrane region" description="Helical" evidence="9">
    <location>
        <begin position="491"/>
        <end position="510"/>
    </location>
</feature>
<feature type="domain" description="ABC transporter" evidence="10">
    <location>
        <begin position="53"/>
        <end position="293"/>
    </location>
</feature>
<dbReference type="SMART" id="SM00382">
    <property type="entry name" value="AAA"/>
    <property type="match status" value="1"/>
</dbReference>
<protein>
    <submittedName>
        <fullName evidence="11">Brown</fullName>
    </submittedName>
</protein>
<dbReference type="PANTHER" id="PTHR48041:SF139">
    <property type="entry name" value="PROTEIN SCARLET"/>
    <property type="match status" value="1"/>
</dbReference>
<evidence type="ECO:0000256" key="5">
    <source>
        <dbReference type="ARBA" id="ARBA00022741"/>
    </source>
</evidence>
<dbReference type="GO" id="GO:0030659">
    <property type="term" value="C:cytoplasmic vesicle membrane"/>
    <property type="evidence" value="ECO:0007669"/>
    <property type="project" value="TreeGrafter"/>
</dbReference>
<evidence type="ECO:0000256" key="7">
    <source>
        <dbReference type="ARBA" id="ARBA00022989"/>
    </source>
</evidence>
<dbReference type="GO" id="GO:0140359">
    <property type="term" value="F:ABC-type transporter activity"/>
    <property type="evidence" value="ECO:0007669"/>
    <property type="project" value="InterPro"/>
</dbReference>
<dbReference type="GO" id="GO:0016887">
    <property type="term" value="F:ATP hydrolysis activity"/>
    <property type="evidence" value="ECO:0007669"/>
    <property type="project" value="InterPro"/>
</dbReference>
<reference evidence="11" key="1">
    <citation type="submission" date="2019-02" db="EMBL/GenBank/DDBJ databases">
        <title>Co-option of a single pigmentation pathway underlies the diversification of embryonic colours in waters striders.</title>
        <authorList>
            <person name="Vargas-Lowman A."/>
            <person name="Armisen D."/>
            <person name="Floriano C."/>
            <person name="Cordeiro I."/>
            <person name="Viala S."/>
            <person name="Bouchet M."/>
            <person name="Bernard M."/>
            <person name="Berlioz-Barbier A."/>
            <person name="Salvador A."/>
            <person name="Santos E."/>
            <person name="Le Bouquin A."/>
            <person name="Moreira F."/>
            <person name="Bonneton F."/>
            <person name="Khila A."/>
        </authorList>
    </citation>
    <scope>NUCLEOTIDE SEQUENCE</scope>
</reference>
<dbReference type="InterPro" id="IPR017871">
    <property type="entry name" value="ABC_transporter-like_CS"/>
</dbReference>
<dbReference type="AlphaFoldDB" id="A0A5C1YSX0"/>
<dbReference type="Pfam" id="PF01061">
    <property type="entry name" value="ABC2_membrane"/>
    <property type="match status" value="1"/>
</dbReference>
<feature type="transmembrane region" description="Helical" evidence="9">
    <location>
        <begin position="432"/>
        <end position="453"/>
    </location>
</feature>
<comment type="subcellular location">
    <subcellularLocation>
        <location evidence="1">Membrane</location>
        <topology evidence="1">Multi-pass membrane protein</topology>
    </subcellularLocation>
</comment>
<dbReference type="PROSITE" id="PS50893">
    <property type="entry name" value="ABC_TRANSPORTER_2"/>
    <property type="match status" value="1"/>
</dbReference>
<evidence type="ECO:0000259" key="10">
    <source>
        <dbReference type="PROSITE" id="PS50893"/>
    </source>
</evidence>
<accession>A0A5C1YSX0</accession>